<sequence>MKTPKTRMTLDDKHELYIKHISNPSTKYSDLAIWAAESFGLVSIPTKSAICKAIKHNATKSQRADSHARTRERRVSRPDIELQLVQWVLRCEELGVCITGDLIRKQADVFSNASGITTNLKFSKGWLHKFQRKHGFTSKRQRGEAGSVPQAVVESGRAKMLQITAGYTPSNIFNLDETSFLYCLSPHRSITRNCVPEGTNLSNINLQLLPPNTTPYLQPQDAGIIASFKAKVKQRQLQNALDQIDSVMAGRQDRLYEVPLVEAMGWAKDAWRDVTETTIKNCWARTGILDEGLSVFARQLSGMAL</sequence>
<dbReference type="InterPro" id="IPR004875">
    <property type="entry name" value="DDE_SF_endonuclease_dom"/>
</dbReference>
<feature type="domain" description="HTH CENPB-type" evidence="2">
    <location>
        <begin position="68"/>
        <end position="140"/>
    </location>
</feature>
<dbReference type="InterPro" id="IPR050863">
    <property type="entry name" value="CenT-Element_Derived"/>
</dbReference>
<dbReference type="PROSITE" id="PS51253">
    <property type="entry name" value="HTH_CENPB"/>
    <property type="match status" value="1"/>
</dbReference>
<evidence type="ECO:0000313" key="3">
    <source>
        <dbReference type="EMBL" id="KAF0698238.1"/>
    </source>
</evidence>
<dbReference type="EMBL" id="VJMH01005254">
    <property type="protein sequence ID" value="KAF0698238.1"/>
    <property type="molecule type" value="Genomic_DNA"/>
</dbReference>
<dbReference type="InterPro" id="IPR009057">
    <property type="entry name" value="Homeodomain-like_sf"/>
</dbReference>
<dbReference type="GO" id="GO:0003677">
    <property type="term" value="F:DNA binding"/>
    <property type="evidence" value="ECO:0007669"/>
    <property type="project" value="UniProtKB-KW"/>
</dbReference>
<evidence type="ECO:0000313" key="4">
    <source>
        <dbReference type="EMBL" id="VFT87993.1"/>
    </source>
</evidence>
<dbReference type="OrthoDB" id="125347at2759"/>
<keyword evidence="5" id="KW-1185">Reference proteome</keyword>
<dbReference type="Gene3D" id="1.10.10.60">
    <property type="entry name" value="Homeodomain-like"/>
    <property type="match status" value="1"/>
</dbReference>
<evidence type="ECO:0000259" key="2">
    <source>
        <dbReference type="PROSITE" id="PS51253"/>
    </source>
</evidence>
<accession>A0A485KS18</accession>
<dbReference type="Proteomes" id="UP000332933">
    <property type="component" value="Unassembled WGS sequence"/>
</dbReference>
<evidence type="ECO:0000256" key="1">
    <source>
        <dbReference type="ARBA" id="ARBA00023125"/>
    </source>
</evidence>
<name>A0A485KS18_9STRA</name>
<dbReference type="PANTHER" id="PTHR19303:SF73">
    <property type="entry name" value="PROTEIN PDC2"/>
    <property type="match status" value="1"/>
</dbReference>
<dbReference type="Pfam" id="PF03221">
    <property type="entry name" value="HTH_Tnp_Tc5"/>
    <property type="match status" value="1"/>
</dbReference>
<keyword evidence="1" id="KW-0238">DNA-binding</keyword>
<dbReference type="SMART" id="SM00674">
    <property type="entry name" value="CENPB"/>
    <property type="match status" value="1"/>
</dbReference>
<gene>
    <name evidence="4" type="primary">Aste57867_11126</name>
    <name evidence="3" type="ORF">As57867_011084</name>
    <name evidence="4" type="ORF">ASTE57867_11126</name>
</gene>
<dbReference type="AlphaFoldDB" id="A0A485KS18"/>
<protein>
    <submittedName>
        <fullName evidence="4">Aste57867_11126 protein</fullName>
    </submittedName>
</protein>
<proteinExistence type="predicted"/>
<dbReference type="EMBL" id="CAADRA010005275">
    <property type="protein sequence ID" value="VFT87993.1"/>
    <property type="molecule type" value="Genomic_DNA"/>
</dbReference>
<organism evidence="4 5">
    <name type="scientific">Aphanomyces stellatus</name>
    <dbReference type="NCBI Taxonomy" id="120398"/>
    <lineage>
        <taxon>Eukaryota</taxon>
        <taxon>Sar</taxon>
        <taxon>Stramenopiles</taxon>
        <taxon>Oomycota</taxon>
        <taxon>Saprolegniomycetes</taxon>
        <taxon>Saprolegniales</taxon>
        <taxon>Verrucalvaceae</taxon>
        <taxon>Aphanomyces</taxon>
    </lineage>
</organism>
<dbReference type="InterPro" id="IPR006600">
    <property type="entry name" value="HTH_CenpB_DNA-bd_dom"/>
</dbReference>
<reference evidence="4 5" key="1">
    <citation type="submission" date="2019-03" db="EMBL/GenBank/DDBJ databases">
        <authorList>
            <person name="Gaulin E."/>
            <person name="Dumas B."/>
        </authorList>
    </citation>
    <scope>NUCLEOTIDE SEQUENCE [LARGE SCALE GENOMIC DNA]</scope>
    <source>
        <strain evidence="4">CBS 568.67</strain>
    </source>
</reference>
<evidence type="ECO:0000313" key="5">
    <source>
        <dbReference type="Proteomes" id="UP000332933"/>
    </source>
</evidence>
<dbReference type="Pfam" id="PF03184">
    <property type="entry name" value="DDE_1"/>
    <property type="match status" value="1"/>
</dbReference>
<dbReference type="GO" id="GO:0005634">
    <property type="term" value="C:nucleus"/>
    <property type="evidence" value="ECO:0007669"/>
    <property type="project" value="TreeGrafter"/>
</dbReference>
<dbReference type="SUPFAM" id="SSF46689">
    <property type="entry name" value="Homeodomain-like"/>
    <property type="match status" value="1"/>
</dbReference>
<reference evidence="3" key="2">
    <citation type="submission" date="2019-06" db="EMBL/GenBank/DDBJ databases">
        <title>Genomics analysis of Aphanomyces spp. identifies a new class of oomycete effector associated with host adaptation.</title>
        <authorList>
            <person name="Gaulin E."/>
        </authorList>
    </citation>
    <scope>NUCLEOTIDE SEQUENCE</scope>
    <source>
        <strain evidence="3">CBS 578.67</strain>
    </source>
</reference>
<dbReference type="PANTHER" id="PTHR19303">
    <property type="entry name" value="TRANSPOSON"/>
    <property type="match status" value="1"/>
</dbReference>